<evidence type="ECO:0000256" key="1">
    <source>
        <dbReference type="ARBA" id="ARBA00022723"/>
    </source>
</evidence>
<proteinExistence type="predicted"/>
<keyword evidence="1 5" id="KW-0479">Metal-binding</keyword>
<evidence type="ECO:0000313" key="13">
    <source>
        <dbReference type="EMBL" id="KAB1225450.1"/>
    </source>
</evidence>
<evidence type="ECO:0000259" key="8">
    <source>
        <dbReference type="PROSITE" id="PS50016"/>
    </source>
</evidence>
<dbReference type="PANTHER" id="PTHR46695:SF5">
    <property type="entry name" value="RNA POLYMERASE-ASSOCIATED PROTEIN RTF1 HOMOLOG"/>
    <property type="match status" value="1"/>
</dbReference>
<dbReference type="InterPro" id="IPR013083">
    <property type="entry name" value="Znf_RING/FYVE/PHD"/>
</dbReference>
<dbReference type="InterPro" id="IPR000571">
    <property type="entry name" value="Znf_CCCH"/>
</dbReference>
<evidence type="ECO:0000256" key="7">
    <source>
        <dbReference type="SAM" id="MobiDB-lite"/>
    </source>
</evidence>
<feature type="domain" description="DM2" evidence="12">
    <location>
        <begin position="713"/>
        <end position="796"/>
    </location>
</feature>
<feature type="compositionally biased region" description="Polar residues" evidence="7">
    <location>
        <begin position="1748"/>
        <end position="1762"/>
    </location>
</feature>
<dbReference type="InterPro" id="IPR001965">
    <property type="entry name" value="Znf_PHD"/>
</dbReference>
<keyword evidence="3 5" id="KW-0862">Zinc</keyword>
<feature type="region of interest" description="Disordered" evidence="7">
    <location>
        <begin position="1542"/>
        <end position="1568"/>
    </location>
</feature>
<dbReference type="InterPro" id="IPR003169">
    <property type="entry name" value="GYF"/>
</dbReference>
<dbReference type="FunFam" id="3.30.40.10:FF:000303">
    <property type="entry name" value="Zinc finger CCCH domain-containing protein 19"/>
    <property type="match status" value="1"/>
</dbReference>
<feature type="compositionally biased region" description="Basic residues" evidence="7">
    <location>
        <begin position="681"/>
        <end position="692"/>
    </location>
</feature>
<dbReference type="InterPro" id="IPR036855">
    <property type="entry name" value="Znf_CCCH_sf"/>
</dbReference>
<feature type="region of interest" description="Disordered" evidence="7">
    <location>
        <begin position="1"/>
        <end position="27"/>
    </location>
</feature>
<feature type="compositionally biased region" description="Acidic residues" evidence="7">
    <location>
        <begin position="453"/>
        <end position="463"/>
    </location>
</feature>
<dbReference type="PROSITE" id="PS01359">
    <property type="entry name" value="ZF_PHD_1"/>
    <property type="match status" value="1"/>
</dbReference>
<dbReference type="InterPro" id="IPR003121">
    <property type="entry name" value="SWIB_MDM2_domain"/>
</dbReference>
<dbReference type="SMART" id="SM00719">
    <property type="entry name" value="Plus3"/>
    <property type="match status" value="1"/>
</dbReference>
<dbReference type="SUPFAM" id="SSF57903">
    <property type="entry name" value="FYVE/PHD zinc finger"/>
    <property type="match status" value="1"/>
</dbReference>
<feature type="compositionally biased region" description="Basic and acidic residues" evidence="7">
    <location>
        <begin position="1058"/>
        <end position="1067"/>
    </location>
</feature>
<dbReference type="SMART" id="SM00444">
    <property type="entry name" value="GYF"/>
    <property type="match status" value="1"/>
</dbReference>
<dbReference type="Pfam" id="PF02201">
    <property type="entry name" value="SWIB"/>
    <property type="match status" value="1"/>
</dbReference>
<dbReference type="InterPro" id="IPR019786">
    <property type="entry name" value="Zinc_finger_PHD-type_CS"/>
</dbReference>
<dbReference type="InterPro" id="IPR035445">
    <property type="entry name" value="GYF-like_dom_sf"/>
</dbReference>
<evidence type="ECO:0000256" key="6">
    <source>
        <dbReference type="SAM" id="Coils"/>
    </source>
</evidence>
<dbReference type="SUPFAM" id="SSF47592">
    <property type="entry name" value="SWIB/MDM2 domain"/>
    <property type="match status" value="1"/>
</dbReference>
<dbReference type="SUPFAM" id="SSF159042">
    <property type="entry name" value="Plus3-like"/>
    <property type="match status" value="1"/>
</dbReference>
<dbReference type="InterPro" id="IPR011011">
    <property type="entry name" value="Znf_FYVE_PHD"/>
</dbReference>
<feature type="domain" description="C3H1-type" evidence="9">
    <location>
        <begin position="1794"/>
        <end position="1819"/>
    </location>
</feature>
<feature type="compositionally biased region" description="Low complexity" evidence="7">
    <location>
        <begin position="669"/>
        <end position="679"/>
    </location>
</feature>
<feature type="compositionally biased region" description="Acidic residues" evidence="7">
    <location>
        <begin position="1073"/>
        <end position="1082"/>
    </location>
</feature>
<gene>
    <name evidence="13" type="ORF">CJ030_MR1G019332</name>
</gene>
<accession>A0A6A1WRQ0</accession>
<name>A0A6A1WRQ0_9ROSI</name>
<feature type="region of interest" description="Disordered" evidence="7">
    <location>
        <begin position="1333"/>
        <end position="1352"/>
    </location>
</feature>
<feature type="compositionally biased region" description="Basic and acidic residues" evidence="7">
    <location>
        <begin position="1156"/>
        <end position="1177"/>
    </location>
</feature>
<dbReference type="CDD" id="cd15568">
    <property type="entry name" value="PHD5_NSD"/>
    <property type="match status" value="1"/>
</dbReference>
<feature type="coiled-coil region" evidence="6">
    <location>
        <begin position="238"/>
        <end position="281"/>
    </location>
</feature>
<dbReference type="PROSITE" id="PS51925">
    <property type="entry name" value="SWIB_MDM2"/>
    <property type="match status" value="1"/>
</dbReference>
<dbReference type="SMART" id="SM00151">
    <property type="entry name" value="SWIB"/>
    <property type="match status" value="1"/>
</dbReference>
<dbReference type="InterPro" id="IPR036128">
    <property type="entry name" value="Plus3-like_sf"/>
</dbReference>
<keyword evidence="6" id="KW-0175">Coiled coil</keyword>
<evidence type="ECO:0000256" key="2">
    <source>
        <dbReference type="ARBA" id="ARBA00022771"/>
    </source>
</evidence>
<evidence type="ECO:0000259" key="10">
    <source>
        <dbReference type="PROSITE" id="PS50829"/>
    </source>
</evidence>
<feature type="region of interest" description="Disordered" evidence="7">
    <location>
        <begin position="1720"/>
        <end position="1796"/>
    </location>
</feature>
<evidence type="ECO:0000256" key="5">
    <source>
        <dbReference type="PROSITE-ProRule" id="PRU00723"/>
    </source>
</evidence>
<evidence type="ECO:0000259" key="11">
    <source>
        <dbReference type="PROSITE" id="PS51360"/>
    </source>
</evidence>
<dbReference type="Proteomes" id="UP000516437">
    <property type="component" value="Chromosome 1"/>
</dbReference>
<feature type="region of interest" description="Disordered" evidence="7">
    <location>
        <begin position="453"/>
        <end position="486"/>
    </location>
</feature>
<feature type="zinc finger region" description="C3H1-type" evidence="5">
    <location>
        <begin position="1794"/>
        <end position="1819"/>
    </location>
</feature>
<dbReference type="Pfam" id="PF03126">
    <property type="entry name" value="Plus-3"/>
    <property type="match status" value="1"/>
</dbReference>
<dbReference type="InterPro" id="IPR004343">
    <property type="entry name" value="Plus-3_dom"/>
</dbReference>
<feature type="domain" description="PHD-type" evidence="8">
    <location>
        <begin position="495"/>
        <end position="561"/>
    </location>
</feature>
<evidence type="ECO:0000313" key="14">
    <source>
        <dbReference type="Proteomes" id="UP000516437"/>
    </source>
</evidence>
<dbReference type="CDD" id="cd00072">
    <property type="entry name" value="GYF"/>
    <property type="match status" value="1"/>
</dbReference>
<dbReference type="PROSITE" id="PS50829">
    <property type="entry name" value="GYF"/>
    <property type="match status" value="1"/>
</dbReference>
<feature type="region of interest" description="Disordered" evidence="7">
    <location>
        <begin position="655"/>
        <end position="709"/>
    </location>
</feature>
<dbReference type="Gene3D" id="3.30.1490.40">
    <property type="match status" value="1"/>
</dbReference>
<dbReference type="CDD" id="cd10567">
    <property type="entry name" value="SWIB-MDM2_like"/>
    <property type="match status" value="1"/>
</dbReference>
<protein>
    <submittedName>
        <fullName evidence="13">Zinc finger CCCH domain-containing protein 19</fullName>
    </submittedName>
</protein>
<feature type="compositionally biased region" description="Polar residues" evidence="7">
    <location>
        <begin position="1380"/>
        <end position="1399"/>
    </location>
</feature>
<dbReference type="FunFam" id="3.90.70.200:FF:000002">
    <property type="entry name" value="Zinc finger CCCH domain-containing protein 19"/>
    <property type="match status" value="1"/>
</dbReference>
<dbReference type="PROSITE" id="PS51360">
    <property type="entry name" value="PLUS3"/>
    <property type="match status" value="1"/>
</dbReference>
<dbReference type="Pfam" id="PF02213">
    <property type="entry name" value="GYF"/>
    <property type="match status" value="1"/>
</dbReference>
<feature type="compositionally biased region" description="Polar residues" evidence="7">
    <location>
        <begin position="1549"/>
        <end position="1568"/>
    </location>
</feature>
<dbReference type="InterPro" id="IPR036885">
    <property type="entry name" value="SWIB_MDM2_dom_sf"/>
</dbReference>
<comment type="caution">
    <text evidence="13">The sequence shown here is derived from an EMBL/GenBank/DDBJ whole genome shotgun (WGS) entry which is preliminary data.</text>
</comment>
<dbReference type="InterPro" id="IPR019787">
    <property type="entry name" value="Znf_PHD-finger"/>
</dbReference>
<dbReference type="Gene3D" id="1.10.245.10">
    <property type="entry name" value="SWIB/MDM2 domain"/>
    <property type="match status" value="1"/>
</dbReference>
<dbReference type="PROSITE" id="PS50016">
    <property type="entry name" value="ZF_PHD_2"/>
    <property type="match status" value="1"/>
</dbReference>
<dbReference type="FunFam" id="1.10.245.10:FF:000003">
    <property type="entry name" value="Zinc finger CCCH domain-containing protein 19"/>
    <property type="match status" value="1"/>
</dbReference>
<dbReference type="GO" id="GO:0003677">
    <property type="term" value="F:DNA binding"/>
    <property type="evidence" value="ECO:0007669"/>
    <property type="project" value="UniProtKB-KW"/>
</dbReference>
<evidence type="ECO:0000256" key="4">
    <source>
        <dbReference type="ARBA" id="ARBA00023125"/>
    </source>
</evidence>
<dbReference type="GO" id="GO:0008270">
    <property type="term" value="F:zinc ion binding"/>
    <property type="evidence" value="ECO:0007669"/>
    <property type="project" value="UniProtKB-KW"/>
</dbReference>
<dbReference type="PROSITE" id="PS50103">
    <property type="entry name" value="ZF_C3H1"/>
    <property type="match status" value="1"/>
</dbReference>
<dbReference type="SUPFAM" id="SSF55277">
    <property type="entry name" value="GYF domain"/>
    <property type="match status" value="1"/>
</dbReference>
<feature type="compositionally biased region" description="Polar residues" evidence="7">
    <location>
        <begin position="1108"/>
        <end position="1128"/>
    </location>
</feature>
<keyword evidence="4" id="KW-0238">DNA-binding</keyword>
<dbReference type="SUPFAM" id="SSF90229">
    <property type="entry name" value="CCCH zinc finger"/>
    <property type="match status" value="1"/>
</dbReference>
<dbReference type="SMART" id="SM00249">
    <property type="entry name" value="PHD"/>
    <property type="match status" value="1"/>
</dbReference>
<evidence type="ECO:0000259" key="12">
    <source>
        <dbReference type="PROSITE" id="PS51925"/>
    </source>
</evidence>
<feature type="region of interest" description="Disordered" evidence="7">
    <location>
        <begin position="1362"/>
        <end position="1399"/>
    </location>
</feature>
<evidence type="ECO:0000256" key="3">
    <source>
        <dbReference type="ARBA" id="ARBA00022833"/>
    </source>
</evidence>
<dbReference type="OrthoDB" id="6415790at2759"/>
<dbReference type="PANTHER" id="PTHR46695">
    <property type="entry name" value="ZINC FINGER CCCH DOMAIN-CONTAINING PROTEIN 44-RELATED"/>
    <property type="match status" value="1"/>
</dbReference>
<keyword evidence="2 5" id="KW-0863">Zinc-finger</keyword>
<dbReference type="EMBL" id="RXIC02000019">
    <property type="protein sequence ID" value="KAB1225450.1"/>
    <property type="molecule type" value="Genomic_DNA"/>
</dbReference>
<feature type="region of interest" description="Disordered" evidence="7">
    <location>
        <begin position="1058"/>
        <end position="1189"/>
    </location>
</feature>
<feature type="domain" description="GYF" evidence="10">
    <location>
        <begin position="1224"/>
        <end position="1278"/>
    </location>
</feature>
<organism evidence="13 14">
    <name type="scientific">Morella rubra</name>
    <name type="common">Chinese bayberry</name>
    <dbReference type="NCBI Taxonomy" id="262757"/>
    <lineage>
        <taxon>Eukaryota</taxon>
        <taxon>Viridiplantae</taxon>
        <taxon>Streptophyta</taxon>
        <taxon>Embryophyta</taxon>
        <taxon>Tracheophyta</taxon>
        <taxon>Spermatophyta</taxon>
        <taxon>Magnoliopsida</taxon>
        <taxon>eudicotyledons</taxon>
        <taxon>Gunneridae</taxon>
        <taxon>Pentapetalae</taxon>
        <taxon>rosids</taxon>
        <taxon>fabids</taxon>
        <taxon>Fagales</taxon>
        <taxon>Myricaceae</taxon>
        <taxon>Morella</taxon>
    </lineage>
</organism>
<dbReference type="Gene3D" id="3.90.70.200">
    <property type="entry name" value="Plus-3 domain"/>
    <property type="match status" value="1"/>
</dbReference>
<sequence>MAEMTRETQVAEEAGGVGDLANDTEHRGVADVADVADGPFGAEEKDESHVTEITEVTEEEDAVDLVENTDVADLREMTQVAEKKLSADLVETGEAADKGDVADLVETREAMEKGDAADLVETSEATEKGDVADLVEVDVANLVETGEAAEKEYLVHLAEAGEPAEKGETRDTAEEEHVANLVETGEDTEKKDVADLVGTGEAAEEEYMTHLVEKREAAEEGYVADLSETREAAEEGYVAHLSEAREAAEEECVAHLAETTVAAEEADVEDLAETMEAAKKADVADLAEVTGFAEEEYGADLAEVREVAEEEDVADVLEEKNFVGNVAENVEMSGPIAVEEDLAGPVADETDLAGPVAEETDALGSVFEVKDVRRLMAEGKELAGLVVETNSGVDVDEMEEEVEEENVADAADETMEAEEILAEKATEAEDTEAVEVADMAEETTEAEEMEAAEEMDATEEMEVAEASRGTGGGKRKRGKNSRAPARVPTRKKMEEDVCFICFDGGELVLCDRRGCPKAYHPSCVNRDEAFFRTKGRWNCGWHLCSNCEKNAYYMCYTCTFSLCKSCIKDAVILCVRGNKGFCETCMRTVKLIEHNLEGNQDMGQMDFDDKSSWEYLFKDYWIDIKEKLSLTLDELNQARNPWKVSDVFAGKQESPNELYDANNDEGSDSDSSSGNTEISNSKRRKSKKRLKPRSKENDSPAPARASGAEGPSLGICAEWGSKELLEFVMHMKNGDRSVLSQFDVQALLLEYIKRNKLRDPRRKSQIICDSRLQSLFGKPRVGHFEMLKLLESHFLIKEDSQADELQGSVVDTEASQLENVGISDSLVKTGRDKKRKSRKKGDERGSQSNLDDYAAIDIHNINLIYLRRNLVEELLEDSEKLHDKVVGSFVRIRISGSGQKQDLYRLVQVVGTCKAAEPYKVGKRMTDTLLEILNLNKTEIVSIDIISNQEFTEDECKRLRQSIKCGLINRLTVGDIQEKAMVLQEARVKDDEAGGCPPSKICLVQGLPMGWAEHKISPATSCLDLSNPSQLANPTARRECVEKLQLLKMPEERQRRLEEIPEIHVDPNMDPSYESEEDEGDTDDKRQETYMRPRGSGGFGRRGREPLSPQTGGSPFSDSWNGTRNSSDMGRELSRNMSSKALSYKGDDAPGVGEIVNDRNQGRDREAQHAGSWEKQKISATAEIGTSKTQSAVQSETMSAVQELSAAPPSTMVAQSAATFNETEKMWHYQDPSGKVQGPFSVVQLRKWNNTGYFPANLRIWRTAEKQDNSILLSDALAGKYQRDPPLLVNSFPKPQVLHNTHISSSYTEKPHGAPLQQGMEGQVGEKSNFDERRGALNSHSSGGTSGQTVGGSWRVQNEVSPMGKHVNLSVEPPRISSDRWGTNNGNDSTNLPSPTPIQTTTGVAMVQPYETKWLHNSFQPASSVMGAGSGGNGGLQPPPAVITETAVQGSQNNGASSHPGLASVLNIEKSVLVSSINALQMHTQSTVPPTVLADASNSPGADMKSTGPNFHNMEQAVANHNPPLETQGWGSGSVPKPEMITSGALPGSESQSWGSAPSQKVEPNNPATMPQPLALGNWGDPSVQISSSFSTGNPGGNFPIAGFSGLPPSNPWRHPLPGNQSNIQPPAPATLTWGMGVAENQTAGTRTGPENQTTGWGPMPGNPNMGWGGPVPGNVNINWVASGQGPGPGNGTAVWAPPVQAPGNAVPSWVPGSQGLPMGNANPSWVAPGQGPPPGNVNPGWAAPTGNPGNNGERLTNQSVRGSHGGDSGYSGGKPWNRQSSFGGGGGGSRPPFKGQRVCKYYEGGHCKKGASCDYLHP</sequence>
<evidence type="ECO:0000259" key="9">
    <source>
        <dbReference type="PROSITE" id="PS50103"/>
    </source>
</evidence>
<feature type="compositionally biased region" description="Gly residues" evidence="7">
    <location>
        <begin position="1764"/>
        <end position="1773"/>
    </location>
</feature>
<reference evidence="13 14" key="1">
    <citation type="journal article" date="2019" name="Plant Biotechnol. J.">
        <title>The red bayberry genome and genetic basis of sex determination.</title>
        <authorList>
            <person name="Jia H.M."/>
            <person name="Jia H.J."/>
            <person name="Cai Q.L."/>
            <person name="Wang Y."/>
            <person name="Zhao H.B."/>
            <person name="Yang W.F."/>
            <person name="Wang G.Y."/>
            <person name="Li Y.H."/>
            <person name="Zhan D.L."/>
            <person name="Shen Y.T."/>
            <person name="Niu Q.F."/>
            <person name="Chang L."/>
            <person name="Qiu J."/>
            <person name="Zhao L."/>
            <person name="Xie H.B."/>
            <person name="Fu W.Y."/>
            <person name="Jin J."/>
            <person name="Li X.W."/>
            <person name="Jiao Y."/>
            <person name="Zhou C.C."/>
            <person name="Tu T."/>
            <person name="Chai C.Y."/>
            <person name="Gao J.L."/>
            <person name="Fan L.J."/>
            <person name="van de Weg E."/>
            <person name="Wang J.Y."/>
            <person name="Gao Z.S."/>
        </authorList>
    </citation>
    <scope>NUCLEOTIDE SEQUENCE [LARGE SCALE GENOMIC DNA]</scope>
    <source>
        <tissue evidence="13">Leaves</tissue>
    </source>
</reference>
<keyword evidence="14" id="KW-1185">Reference proteome</keyword>
<dbReference type="Gene3D" id="3.30.40.10">
    <property type="entry name" value="Zinc/RING finger domain, C3HC4 (zinc finger)"/>
    <property type="match status" value="1"/>
</dbReference>
<dbReference type="InterPro" id="IPR019835">
    <property type="entry name" value="SWIB_domain"/>
</dbReference>
<feature type="domain" description="Plus3" evidence="11">
    <location>
        <begin position="855"/>
        <end position="988"/>
    </location>
</feature>